<sequence length="66" mass="7071">MALDEPKENDQVFNENGLTFLIDKELFETAKPINVEFVETPRGSGFAVTSALPNKEGSGCGSCSSC</sequence>
<protein>
    <submittedName>
        <fullName evidence="1">Uncharacterized protein</fullName>
    </submittedName>
</protein>
<name>A0A971M840_9BACT</name>
<dbReference type="AlphaFoldDB" id="A0A971M840"/>
<evidence type="ECO:0000313" key="2">
    <source>
        <dbReference type="Proteomes" id="UP000777265"/>
    </source>
</evidence>
<reference evidence="1" key="1">
    <citation type="journal article" date="2020" name="Biotechnol. Biofuels">
        <title>New insights from the biogas microbiome by comprehensive genome-resolved metagenomics of nearly 1600 species originating from multiple anaerobic digesters.</title>
        <authorList>
            <person name="Campanaro S."/>
            <person name="Treu L."/>
            <person name="Rodriguez-R L.M."/>
            <person name="Kovalovszki A."/>
            <person name="Ziels R.M."/>
            <person name="Maus I."/>
            <person name="Zhu X."/>
            <person name="Kougias P.G."/>
            <person name="Basile A."/>
            <person name="Luo G."/>
            <person name="Schluter A."/>
            <person name="Konstantinidis K.T."/>
            <person name="Angelidaki I."/>
        </authorList>
    </citation>
    <scope>NUCLEOTIDE SEQUENCE</scope>
    <source>
        <strain evidence="1">AS06rmzACSIP_7</strain>
    </source>
</reference>
<comment type="caution">
    <text evidence="1">The sequence shown here is derived from an EMBL/GenBank/DDBJ whole genome shotgun (WGS) entry which is preliminary data.</text>
</comment>
<accession>A0A971M840</accession>
<evidence type="ECO:0000313" key="1">
    <source>
        <dbReference type="EMBL" id="NLW36866.1"/>
    </source>
</evidence>
<dbReference type="Gene3D" id="2.60.300.12">
    <property type="entry name" value="HesB-like domain"/>
    <property type="match status" value="1"/>
</dbReference>
<dbReference type="SUPFAM" id="SSF89360">
    <property type="entry name" value="HesB-like domain"/>
    <property type="match status" value="1"/>
</dbReference>
<proteinExistence type="predicted"/>
<dbReference type="InterPro" id="IPR035903">
    <property type="entry name" value="HesB-like_dom_sf"/>
</dbReference>
<gene>
    <name evidence="1" type="ORF">GXY80_15520</name>
</gene>
<reference evidence="1" key="2">
    <citation type="submission" date="2020-01" db="EMBL/GenBank/DDBJ databases">
        <authorList>
            <person name="Campanaro S."/>
        </authorList>
    </citation>
    <scope>NUCLEOTIDE SEQUENCE</scope>
    <source>
        <strain evidence="1">AS06rmzACSIP_7</strain>
    </source>
</reference>
<dbReference type="Proteomes" id="UP000777265">
    <property type="component" value="Unassembled WGS sequence"/>
</dbReference>
<dbReference type="EMBL" id="JAAYEE010000314">
    <property type="protein sequence ID" value="NLW36866.1"/>
    <property type="molecule type" value="Genomic_DNA"/>
</dbReference>
<organism evidence="1 2">
    <name type="scientific">Syntrophorhabdus aromaticivorans</name>
    <dbReference type="NCBI Taxonomy" id="328301"/>
    <lineage>
        <taxon>Bacteria</taxon>
        <taxon>Pseudomonadati</taxon>
        <taxon>Thermodesulfobacteriota</taxon>
        <taxon>Syntrophorhabdia</taxon>
        <taxon>Syntrophorhabdales</taxon>
        <taxon>Syntrophorhabdaceae</taxon>
        <taxon>Syntrophorhabdus</taxon>
    </lineage>
</organism>